<dbReference type="InterPro" id="IPR027417">
    <property type="entry name" value="P-loop_NTPase"/>
</dbReference>
<dbReference type="InterPro" id="IPR011604">
    <property type="entry name" value="PDDEXK-like_dom_sf"/>
</dbReference>
<keyword evidence="9" id="KW-0234">DNA repair</keyword>
<evidence type="ECO:0000313" key="18">
    <source>
        <dbReference type="Proteomes" id="UP001056426"/>
    </source>
</evidence>
<dbReference type="GO" id="GO:0004527">
    <property type="term" value="F:exonuclease activity"/>
    <property type="evidence" value="ECO:0007669"/>
    <property type="project" value="UniProtKB-KW"/>
</dbReference>
<dbReference type="GO" id="GO:0000725">
    <property type="term" value="P:recombinational repair"/>
    <property type="evidence" value="ECO:0007669"/>
    <property type="project" value="TreeGrafter"/>
</dbReference>
<name>A0A9J6ZLQ9_9BACT</name>
<dbReference type="PROSITE" id="PS51198">
    <property type="entry name" value="UVRD_HELICASE_ATP_BIND"/>
    <property type="match status" value="1"/>
</dbReference>
<keyword evidence="8" id="KW-0238">DNA-binding</keyword>
<keyword evidence="1" id="KW-0540">Nuclease</keyword>
<dbReference type="Pfam" id="PF00580">
    <property type="entry name" value="UvrD-helicase"/>
    <property type="match status" value="1"/>
</dbReference>
<dbReference type="SUPFAM" id="SSF52540">
    <property type="entry name" value="P-loop containing nucleoside triphosphate hydrolases"/>
    <property type="match status" value="1"/>
</dbReference>
<feature type="domain" description="UvrD-like helicase C-terminal" evidence="16">
    <location>
        <begin position="501"/>
        <end position="762"/>
    </location>
</feature>
<evidence type="ECO:0000256" key="6">
    <source>
        <dbReference type="ARBA" id="ARBA00022839"/>
    </source>
</evidence>
<gene>
    <name evidence="17" type="ORF">M9189_07280</name>
</gene>
<comment type="catalytic activity">
    <reaction evidence="11">
        <text>Couples ATP hydrolysis with the unwinding of duplex DNA by translocating in the 3'-5' direction.</text>
        <dbReference type="EC" id="5.6.2.4"/>
    </reaction>
</comment>
<evidence type="ECO:0000256" key="8">
    <source>
        <dbReference type="ARBA" id="ARBA00023125"/>
    </source>
</evidence>
<evidence type="ECO:0000259" key="16">
    <source>
        <dbReference type="PROSITE" id="PS51217"/>
    </source>
</evidence>
<evidence type="ECO:0000256" key="3">
    <source>
        <dbReference type="ARBA" id="ARBA00022763"/>
    </source>
</evidence>
<keyword evidence="2 14" id="KW-0547">Nucleotide-binding</keyword>
<feature type="binding site" evidence="14">
    <location>
        <begin position="9"/>
        <end position="16"/>
    </location>
    <ligand>
        <name>ATP</name>
        <dbReference type="ChEBI" id="CHEBI:30616"/>
    </ligand>
</feature>
<keyword evidence="4 14" id="KW-0378">Hydrolase</keyword>
<evidence type="ECO:0000256" key="12">
    <source>
        <dbReference type="ARBA" id="ARBA00034808"/>
    </source>
</evidence>
<evidence type="ECO:0000256" key="11">
    <source>
        <dbReference type="ARBA" id="ARBA00034617"/>
    </source>
</evidence>
<protein>
    <recommendedName>
        <fullName evidence="12">DNA 3'-5' helicase</fullName>
        <ecNumber evidence="12">5.6.2.4</ecNumber>
    </recommendedName>
</protein>
<keyword evidence="7 14" id="KW-0067">ATP-binding</keyword>
<evidence type="ECO:0000256" key="7">
    <source>
        <dbReference type="ARBA" id="ARBA00022840"/>
    </source>
</evidence>
<evidence type="ECO:0000259" key="15">
    <source>
        <dbReference type="PROSITE" id="PS51198"/>
    </source>
</evidence>
<evidence type="ECO:0000256" key="14">
    <source>
        <dbReference type="PROSITE-ProRule" id="PRU00560"/>
    </source>
</evidence>
<evidence type="ECO:0000256" key="13">
    <source>
        <dbReference type="ARBA" id="ARBA00048988"/>
    </source>
</evidence>
<dbReference type="RefSeq" id="WP_250722026.1">
    <property type="nucleotide sequence ID" value="NZ_CP098400.1"/>
</dbReference>
<dbReference type="InterPro" id="IPR000212">
    <property type="entry name" value="DNA_helicase_UvrD/REP"/>
</dbReference>
<organism evidence="17 18">
    <name type="scientific">Xiashengella succiniciproducens</name>
    <dbReference type="NCBI Taxonomy" id="2949635"/>
    <lineage>
        <taxon>Bacteria</taxon>
        <taxon>Pseudomonadati</taxon>
        <taxon>Bacteroidota</taxon>
        <taxon>Bacteroidia</taxon>
        <taxon>Marinilabiliales</taxon>
        <taxon>Marinilabiliaceae</taxon>
        <taxon>Xiashengella</taxon>
    </lineage>
</organism>
<keyword evidence="10" id="KW-0413">Isomerase</keyword>
<keyword evidence="18" id="KW-1185">Reference proteome</keyword>
<keyword evidence="6" id="KW-0269">Exonuclease</keyword>
<dbReference type="InterPro" id="IPR014016">
    <property type="entry name" value="UvrD-like_ATP-bd"/>
</dbReference>
<dbReference type="PROSITE" id="PS51217">
    <property type="entry name" value="UVRD_HELICASE_CTER"/>
    <property type="match status" value="1"/>
</dbReference>
<evidence type="ECO:0000256" key="5">
    <source>
        <dbReference type="ARBA" id="ARBA00022806"/>
    </source>
</evidence>
<dbReference type="EMBL" id="CP098400">
    <property type="protein sequence ID" value="URW78665.1"/>
    <property type="molecule type" value="Genomic_DNA"/>
</dbReference>
<feature type="domain" description="UvrD-like helicase ATP-binding" evidence="15">
    <location>
        <begin position="1"/>
        <end position="468"/>
    </location>
</feature>
<evidence type="ECO:0000256" key="1">
    <source>
        <dbReference type="ARBA" id="ARBA00022722"/>
    </source>
</evidence>
<dbReference type="GO" id="GO:0005829">
    <property type="term" value="C:cytosol"/>
    <property type="evidence" value="ECO:0007669"/>
    <property type="project" value="TreeGrafter"/>
</dbReference>
<dbReference type="Gene3D" id="3.40.50.300">
    <property type="entry name" value="P-loop containing nucleotide triphosphate hydrolases"/>
    <property type="match status" value="3"/>
</dbReference>
<keyword evidence="3" id="KW-0227">DNA damage</keyword>
<dbReference type="EC" id="5.6.2.4" evidence="12"/>
<dbReference type="GO" id="GO:0005524">
    <property type="term" value="F:ATP binding"/>
    <property type="evidence" value="ECO:0007669"/>
    <property type="project" value="UniProtKB-UniRule"/>
</dbReference>
<dbReference type="GO" id="GO:0043138">
    <property type="term" value="F:3'-5' DNA helicase activity"/>
    <property type="evidence" value="ECO:0007669"/>
    <property type="project" value="UniProtKB-EC"/>
</dbReference>
<keyword evidence="5 14" id="KW-0347">Helicase</keyword>
<evidence type="ECO:0000256" key="2">
    <source>
        <dbReference type="ARBA" id="ARBA00022741"/>
    </source>
</evidence>
<dbReference type="KEGG" id="alkq:M9189_07280"/>
<dbReference type="GO" id="GO:0003677">
    <property type="term" value="F:DNA binding"/>
    <property type="evidence" value="ECO:0007669"/>
    <property type="project" value="UniProtKB-KW"/>
</dbReference>
<dbReference type="Pfam" id="PF13361">
    <property type="entry name" value="UvrD_C"/>
    <property type="match status" value="1"/>
</dbReference>
<dbReference type="Proteomes" id="UP001056426">
    <property type="component" value="Chromosome"/>
</dbReference>
<dbReference type="Gene3D" id="3.90.320.10">
    <property type="match status" value="1"/>
</dbReference>
<evidence type="ECO:0000256" key="4">
    <source>
        <dbReference type="ARBA" id="ARBA00022801"/>
    </source>
</evidence>
<sequence length="1086" mass="125683">MAGLHIYRASAGSGKTFRLAQEYLKLLFRDPFKYRHILAVTFTNKATGEMRDRILKSLSELADPDCKNPEHLKDLTDYTGMSESQVRRKADLLLGMLLHDYSRFSISTIDSFFQKVTRSFAYEMGLPSGFRVELKPEYIMNQAIDQLIMEMNRPEYRETKEWLLNFARENMEERSKWNIAGEIQSISKEIFNEQYQANARTLNSQIRDKNHLSKYKQTLRQIIKDTDTQLEEVGRKGLEIIARYNLDINKDFKGLSRTKVKVFQNLARLEKHMEIGKIETLLEDIDNWKRKDNSREINTAIEAAYNSGLKDLLTRAAELIKSRRRDYFTAKEIERELNSLGLVQDVYEKMNEICRTRNLFILAGTNHLLSGIIDNNDTPFIYEKTGTRYDNYMIDEFQDTSFLQYHNFYPLIKDSLAAGNDCLVVGDVKQSIYRWRNSDWSLLAEAVERDYRTYGVESMTLDTNWRSSAGVINFNNNFFSYAAEALQGKLNGEIPGDLIEDEEVRPYQTRISRAFADVCQLASPRGKALKGEVYIKALDTNEKDNYKDTALKQTVERIEQLLAQGYEASEIAVLVRRNEEGADVSEALLSGKYHSEGKALEVISNDSLLLGKSEAIRLLIGQLKLISSPDDPVSESFVRLYLLRNAADKKQSSGIENISEHMLGSAEEQLWQDYKENLFTLREKPVYELVERLTELLPEELRIRDSVYLQTFMSICLDFINQESPDLNKFLDYWEMNGAGTSLSVPDNRNAIRVMTIHKSKGLEFRAVIIPFANWKFFEARKAGLIWVSPDKEPFNGLALVPIKVKKDLANTYFAKHYFNELLQYYVDNLNLAYVAFTRAKQSLNIICQIDSSKDKDKSDGYGDIGELLYKFIQNAGDSFDSSLLTFHSISEAELIPESVSKTKKYSKANREYIQTESRTVQLESWEDRTLIHLESENFFDNEDSSLLRGRVIHAIFENIREKNDVDRAIRRLVFEGMIGEEEKALYKDSIAEWLSHPTVTHWFDGSYEVKTEASILFKTEKRPDRIMIKGDKVVVVDYKFGRSMNPAHFRQVEQYMRLIRQMGYKNVEGYLWYAGMGNIRKVELS</sequence>
<dbReference type="InterPro" id="IPR022765">
    <property type="entry name" value="Dna2/Cas4_DUF83"/>
</dbReference>
<evidence type="ECO:0000256" key="9">
    <source>
        <dbReference type="ARBA" id="ARBA00023204"/>
    </source>
</evidence>
<dbReference type="Gene3D" id="1.10.3170.10">
    <property type="entry name" value="Recbcd, chain B, domain 2"/>
    <property type="match status" value="1"/>
</dbReference>
<evidence type="ECO:0000256" key="10">
    <source>
        <dbReference type="ARBA" id="ARBA00023235"/>
    </source>
</evidence>
<evidence type="ECO:0000313" key="17">
    <source>
        <dbReference type="EMBL" id="URW78665.1"/>
    </source>
</evidence>
<dbReference type="PANTHER" id="PTHR11070:SF67">
    <property type="entry name" value="DNA 3'-5' HELICASE"/>
    <property type="match status" value="1"/>
</dbReference>
<reference evidence="17" key="1">
    <citation type="submission" date="2022-05" db="EMBL/GenBank/DDBJ databases">
        <authorList>
            <person name="Sun X."/>
        </authorList>
    </citation>
    <scope>NUCLEOTIDE SEQUENCE</scope>
    <source>
        <strain evidence="17">Ai-910</strain>
    </source>
</reference>
<dbReference type="PANTHER" id="PTHR11070">
    <property type="entry name" value="UVRD / RECB / PCRA DNA HELICASE FAMILY MEMBER"/>
    <property type="match status" value="1"/>
</dbReference>
<dbReference type="AlphaFoldDB" id="A0A9J6ZLQ9"/>
<dbReference type="InterPro" id="IPR014017">
    <property type="entry name" value="DNA_helicase_UvrD-like_C"/>
</dbReference>
<reference evidence="17" key="2">
    <citation type="submission" date="2022-06" db="EMBL/GenBank/DDBJ databases">
        <title>Xiashengella guii gen. nov. sp. nov., a bacterium isolated form anaerobic digestion tank.</title>
        <authorList>
            <person name="Huang H."/>
        </authorList>
    </citation>
    <scope>NUCLEOTIDE SEQUENCE</scope>
    <source>
        <strain evidence="17">Ai-910</strain>
    </source>
</reference>
<dbReference type="Pfam" id="PF01930">
    <property type="entry name" value="Cas_Cas4"/>
    <property type="match status" value="1"/>
</dbReference>
<proteinExistence type="predicted"/>
<comment type="catalytic activity">
    <reaction evidence="13">
        <text>ATP + H2O = ADP + phosphate + H(+)</text>
        <dbReference type="Rhea" id="RHEA:13065"/>
        <dbReference type="ChEBI" id="CHEBI:15377"/>
        <dbReference type="ChEBI" id="CHEBI:15378"/>
        <dbReference type="ChEBI" id="CHEBI:30616"/>
        <dbReference type="ChEBI" id="CHEBI:43474"/>
        <dbReference type="ChEBI" id="CHEBI:456216"/>
        <dbReference type="EC" id="5.6.2.4"/>
    </reaction>
</comment>
<accession>A0A9J6ZLQ9</accession>